<dbReference type="PANTHER" id="PTHR11092:SF0">
    <property type="entry name" value="EPIMERASE FAMILY PROTEIN SDR39U1"/>
    <property type="match status" value="1"/>
</dbReference>
<dbReference type="Proteomes" id="UP000244384">
    <property type="component" value="Chromosome"/>
</dbReference>
<dbReference type="OrthoDB" id="9801773at2"/>
<evidence type="ECO:0000313" key="2">
    <source>
        <dbReference type="EMBL" id="AWB91940.1"/>
    </source>
</evidence>
<dbReference type="EMBL" id="CP026952">
    <property type="protein sequence ID" value="AWB91940.1"/>
    <property type="molecule type" value="Genomic_DNA"/>
</dbReference>
<sequence length="296" mass="30867">MHVVIGGASGFLGTALAAHLRDRGHRVTRLVRTGPAGDDTSVWDPSAGRVDQVLIDRADAVVNLSGSPISQWPRTSGRKQEILRSRLSATDTLAKAVAASSTPTVLISGSGMSWYGTDRGAEILTEDSTAGTGFLADVSQQWEAAAAPAVEAGARTCFVRTSLVLDGNGGLLKLMLPAWKLGGGAKLGSGRQYMSLISRHDWVRGVQHLLENDQLSGPFNFAMPVPVTNAEFTDLLGDAVHRPTFLAVPSFAVKAALGGLSEDLLGSLRIVPSALTDGGFAFSEPDLPAALAVALS</sequence>
<proteinExistence type="inferred from homology"/>
<dbReference type="InterPro" id="IPR036291">
    <property type="entry name" value="NAD(P)-bd_dom_sf"/>
</dbReference>
<dbReference type="PANTHER" id="PTHR11092">
    <property type="entry name" value="SUGAR NUCLEOTIDE EPIMERASE RELATED"/>
    <property type="match status" value="1"/>
</dbReference>
<keyword evidence="3" id="KW-1185">Reference proteome</keyword>
<dbReference type="AlphaFoldDB" id="A0A2S0WL26"/>
<dbReference type="KEGG" id="aez:C3E78_06870"/>
<dbReference type="InterPro" id="IPR001509">
    <property type="entry name" value="Epimerase_deHydtase"/>
</dbReference>
<dbReference type="Gene3D" id="3.40.50.720">
    <property type="entry name" value="NAD(P)-binding Rossmann-like Domain"/>
    <property type="match status" value="1"/>
</dbReference>
<dbReference type="Pfam" id="PF01370">
    <property type="entry name" value="Epimerase"/>
    <property type="match status" value="1"/>
</dbReference>
<dbReference type="InterPro" id="IPR013549">
    <property type="entry name" value="DUF1731"/>
</dbReference>
<dbReference type="InterPro" id="IPR010099">
    <property type="entry name" value="SDR39U1"/>
</dbReference>
<dbReference type="SUPFAM" id="SSF51735">
    <property type="entry name" value="NAD(P)-binding Rossmann-fold domains"/>
    <property type="match status" value="1"/>
</dbReference>
<gene>
    <name evidence="2" type="ORF">C3E78_06870</name>
</gene>
<name>A0A2S0WL26_9ACTN</name>
<evidence type="ECO:0000313" key="3">
    <source>
        <dbReference type="Proteomes" id="UP000244384"/>
    </source>
</evidence>
<reference evidence="3" key="1">
    <citation type="submission" date="2018-01" db="EMBL/GenBank/DDBJ databases">
        <authorList>
            <person name="Li J."/>
        </authorList>
    </citation>
    <scope>NUCLEOTIDE SEQUENCE [LARGE SCALE GENOMIC DNA]</scope>
    <source>
        <strain evidence="3">592</strain>
    </source>
</reference>
<accession>A0A2S0WL26</accession>
<evidence type="ECO:0000256" key="1">
    <source>
        <dbReference type="ARBA" id="ARBA00009353"/>
    </source>
</evidence>
<dbReference type="Pfam" id="PF08338">
    <property type="entry name" value="DUF1731"/>
    <property type="match status" value="1"/>
</dbReference>
<protein>
    <submittedName>
        <fullName evidence="2">TIGR01777 family protein</fullName>
    </submittedName>
</protein>
<accession>A0A5F2ET64</accession>
<dbReference type="NCBIfam" id="TIGR01777">
    <property type="entry name" value="yfcH"/>
    <property type="match status" value="1"/>
</dbReference>
<organism evidence="2 3">
    <name type="scientific">Aeromicrobium chenweiae</name>
    <dbReference type="NCBI Taxonomy" id="2079793"/>
    <lineage>
        <taxon>Bacteria</taxon>
        <taxon>Bacillati</taxon>
        <taxon>Actinomycetota</taxon>
        <taxon>Actinomycetes</taxon>
        <taxon>Propionibacteriales</taxon>
        <taxon>Nocardioidaceae</taxon>
        <taxon>Aeromicrobium</taxon>
    </lineage>
</organism>
<comment type="similarity">
    <text evidence="1">Belongs to the NAD(P)-dependent epimerase/dehydratase family. SDR39U1 subfamily.</text>
</comment>
<dbReference type="RefSeq" id="WP_108577585.1">
    <property type="nucleotide sequence ID" value="NZ_CP026952.1"/>
</dbReference>